<feature type="active site" evidence="6">
    <location>
        <position position="288"/>
    </location>
</feature>
<comment type="similarity">
    <text evidence="6">In the C-terminal section; belongs to the transglycosylase Slt family.</text>
</comment>
<organism evidence="9 10">
    <name type="scientific">Magnetofaba australis IT-1</name>
    <dbReference type="NCBI Taxonomy" id="1434232"/>
    <lineage>
        <taxon>Bacteria</taxon>
        <taxon>Pseudomonadati</taxon>
        <taxon>Pseudomonadota</taxon>
        <taxon>Magnetococcia</taxon>
        <taxon>Magnetococcales</taxon>
        <taxon>Magnetococcaceae</taxon>
        <taxon>Magnetofaba</taxon>
    </lineage>
</organism>
<dbReference type="SMART" id="SM00062">
    <property type="entry name" value="PBPb"/>
    <property type="match status" value="1"/>
</dbReference>
<comment type="function">
    <text evidence="6">Murein-degrading enzyme that degrades murein glycan strands and insoluble, high-molecular weight murein sacculi, with the concomitant formation of a 1,6-anhydromuramoyl product. Lytic transglycosylases (LTs) play an integral role in the metabolism of the peptidoglycan (PG) sacculus. Their lytic action creates space within the PG sacculus to allow for its expansion as well as for the insertion of various structures such as secretion systems and flagella.</text>
</comment>
<feature type="region of interest" description="Disordered" evidence="7">
    <location>
        <begin position="429"/>
        <end position="520"/>
    </location>
</feature>
<evidence type="ECO:0000256" key="5">
    <source>
        <dbReference type="ARBA" id="ARBA00023316"/>
    </source>
</evidence>
<feature type="compositionally biased region" description="Polar residues" evidence="7">
    <location>
        <begin position="439"/>
        <end position="448"/>
    </location>
</feature>
<dbReference type="Gene3D" id="3.40.190.10">
    <property type="entry name" value="Periplasmic binding protein-like II"/>
    <property type="match status" value="2"/>
</dbReference>
<dbReference type="Pfam" id="PF01464">
    <property type="entry name" value="SLT"/>
    <property type="match status" value="1"/>
</dbReference>
<dbReference type="AlphaFoldDB" id="A0A1Y2K5Z3"/>
<gene>
    <name evidence="6" type="primary">mltF</name>
    <name evidence="9" type="ORF">MAIT1_04312</name>
</gene>
<dbReference type="Proteomes" id="UP000194003">
    <property type="component" value="Unassembled WGS sequence"/>
</dbReference>
<feature type="compositionally biased region" description="Basic and acidic residues" evidence="7">
    <location>
        <begin position="495"/>
        <end position="508"/>
    </location>
</feature>
<dbReference type="SUPFAM" id="SSF53850">
    <property type="entry name" value="Periplasmic binding protein-like II"/>
    <property type="match status" value="1"/>
</dbReference>
<dbReference type="EC" id="4.2.2.n1" evidence="6"/>
<feature type="domain" description="Solute-binding protein family 3/N-terminal" evidence="8">
    <location>
        <begin position="14"/>
        <end position="237"/>
    </location>
</feature>
<keyword evidence="10" id="KW-1185">Reference proteome</keyword>
<keyword evidence="4 6" id="KW-0456">Lyase</keyword>
<dbReference type="Pfam" id="PF00497">
    <property type="entry name" value="SBP_bac_3"/>
    <property type="match status" value="1"/>
</dbReference>
<dbReference type="InterPro" id="IPR023703">
    <property type="entry name" value="MltF"/>
</dbReference>
<dbReference type="GO" id="GO:0071555">
    <property type="term" value="P:cell wall organization"/>
    <property type="evidence" value="ECO:0007669"/>
    <property type="project" value="UniProtKB-KW"/>
</dbReference>
<keyword evidence="2 6" id="KW-0472">Membrane</keyword>
<accession>A0A1Y2K5Z3</accession>
<evidence type="ECO:0000256" key="4">
    <source>
        <dbReference type="ARBA" id="ARBA00023239"/>
    </source>
</evidence>
<evidence type="ECO:0000256" key="1">
    <source>
        <dbReference type="ARBA" id="ARBA00022729"/>
    </source>
</evidence>
<comment type="subcellular location">
    <subcellularLocation>
        <location evidence="6">Cell outer membrane</location>
        <topology evidence="6">Peripheral membrane protein</topology>
    </subcellularLocation>
    <text evidence="6">Attached to the inner leaflet of the outer membrane.</text>
</comment>
<evidence type="ECO:0000259" key="8">
    <source>
        <dbReference type="SMART" id="SM00062"/>
    </source>
</evidence>
<dbReference type="SUPFAM" id="SSF53955">
    <property type="entry name" value="Lysozyme-like"/>
    <property type="match status" value="1"/>
</dbReference>
<comment type="domain">
    <text evidence="6">The N-terminal domain does not have lytic activity and probably modulates enzymatic activity. The C-terminal domain is the catalytic active domain.</text>
</comment>
<evidence type="ECO:0000313" key="10">
    <source>
        <dbReference type="Proteomes" id="UP000194003"/>
    </source>
</evidence>
<keyword evidence="3 6" id="KW-0998">Cell outer membrane</keyword>
<feature type="region of interest" description="LT domain" evidence="6">
    <location>
        <begin position="242"/>
        <end position="520"/>
    </location>
</feature>
<evidence type="ECO:0000256" key="2">
    <source>
        <dbReference type="ARBA" id="ARBA00023136"/>
    </source>
</evidence>
<proteinExistence type="inferred from homology"/>
<dbReference type="PANTHER" id="PTHR35936">
    <property type="entry name" value="MEMBRANE-BOUND LYTIC MUREIN TRANSGLYCOSYLASE F"/>
    <property type="match status" value="1"/>
</dbReference>
<comment type="catalytic activity">
    <reaction evidence="6">
        <text>Exolytic cleavage of the (1-&gt;4)-beta-glycosidic linkage between N-acetylmuramic acid (MurNAc) and N-acetylglucosamine (GlcNAc) residues in peptidoglycan, from either the reducing or the non-reducing ends of the peptidoglycan chains, with concomitant formation of a 1,6-anhydrobond in the MurNAc residue.</text>
        <dbReference type="EC" id="4.2.2.n1"/>
    </reaction>
</comment>
<dbReference type="EMBL" id="LVJN01000019">
    <property type="protein sequence ID" value="OSM04403.1"/>
    <property type="molecule type" value="Genomic_DNA"/>
</dbReference>
<dbReference type="InterPro" id="IPR008258">
    <property type="entry name" value="Transglycosylase_SLT_dom_1"/>
</dbReference>
<feature type="compositionally biased region" description="Basic residues" evidence="7">
    <location>
        <begin position="509"/>
        <end position="520"/>
    </location>
</feature>
<evidence type="ECO:0000256" key="6">
    <source>
        <dbReference type="HAMAP-Rule" id="MF_02016"/>
    </source>
</evidence>
<protein>
    <recommendedName>
        <fullName evidence="6">Membrane-bound lytic murein transglycosylase F</fullName>
        <ecNumber evidence="6">4.2.2.n1</ecNumber>
    </recommendedName>
    <alternativeName>
        <fullName evidence="6">Murein lyase F</fullName>
    </alternativeName>
</protein>
<dbReference type="GO" id="GO:0016998">
    <property type="term" value="P:cell wall macromolecule catabolic process"/>
    <property type="evidence" value="ECO:0007669"/>
    <property type="project" value="UniProtKB-UniRule"/>
</dbReference>
<dbReference type="InterPro" id="IPR023346">
    <property type="entry name" value="Lysozyme-like_dom_sf"/>
</dbReference>
<dbReference type="STRING" id="1434232.MAIT1_04312"/>
<evidence type="ECO:0000313" key="9">
    <source>
        <dbReference type="EMBL" id="OSM04403.1"/>
    </source>
</evidence>
<name>A0A1Y2K5Z3_9PROT</name>
<dbReference type="CDD" id="cd01009">
    <property type="entry name" value="PBP2_YfhD_N"/>
    <property type="match status" value="1"/>
</dbReference>
<evidence type="ECO:0000256" key="7">
    <source>
        <dbReference type="SAM" id="MobiDB-lite"/>
    </source>
</evidence>
<dbReference type="GO" id="GO:0009279">
    <property type="term" value="C:cell outer membrane"/>
    <property type="evidence" value="ECO:0007669"/>
    <property type="project" value="UniProtKB-SubCell"/>
</dbReference>
<dbReference type="NCBIfam" id="NF008112">
    <property type="entry name" value="PRK10859.1"/>
    <property type="match status" value="1"/>
</dbReference>
<keyword evidence="5 6" id="KW-0961">Cell wall biogenesis/degradation</keyword>
<dbReference type="HAMAP" id="MF_02016">
    <property type="entry name" value="MltF"/>
    <property type="match status" value="1"/>
</dbReference>
<sequence>MDVPLLDQIRQEGVLRVLTRNAPTVYFQGRDREMGFEHDLAMLFAQELGVRAEFVVHHNSADVLNGLRNGQGHLAAAGLERTEEGTQAFLYGPVYQNVDLEVVCRRGGVRPENLIELSRANLVVGAGGGYEARLLELRALAPQLDWIALEDLSTEQILQLVEAGKYDCTIASSNIVAINRRYYPELVVKFPLDAGNALAWALPKRAVFLQRELQRWFEKIRANGQFDDVFERYYGYMTLEPEDYDYVDNRSFVQRIESRLPQYERWFKKAGRRYRIPWRLLAAQSYQESHWNPEAKSPTGVRGIMMLTRVTAKALGVSNRLDPKQSIMGGARYLANMRRRLPSEITEPDRTWIALAAYNVGLGHVIDARTLAKRKGLNHNEWPALREVLPLLAQRKYYRTLKRGYARGIEPVLYVRKIRHYRDILEKLDGGGIAPTPPQTVISNSPSAASVDAMRTSMATGQGLQHQQQGSEGGLSGQNGSVSSPMRETSLAVETRAEPQPRMAEKPRPAPRPKKRQSNR</sequence>
<comment type="caution">
    <text evidence="6">Lacks conserved residue(s) required for the propagation of feature annotation.</text>
</comment>
<dbReference type="GO" id="GO:0008933">
    <property type="term" value="F:peptidoglycan lytic transglycosylase activity"/>
    <property type="evidence" value="ECO:0007669"/>
    <property type="project" value="UniProtKB-UniRule"/>
</dbReference>
<dbReference type="PANTHER" id="PTHR35936:SF32">
    <property type="entry name" value="MEMBRANE-BOUND LYTIC MUREIN TRANSGLYCOSYLASE F"/>
    <property type="match status" value="1"/>
</dbReference>
<dbReference type="InterPro" id="IPR001638">
    <property type="entry name" value="Solute-binding_3/MltF_N"/>
</dbReference>
<dbReference type="CDD" id="cd13403">
    <property type="entry name" value="MLTF-like"/>
    <property type="match status" value="1"/>
</dbReference>
<keyword evidence="1 6" id="KW-0732">Signal</keyword>
<evidence type="ECO:0000256" key="3">
    <source>
        <dbReference type="ARBA" id="ARBA00023237"/>
    </source>
</evidence>
<comment type="similarity">
    <text evidence="6">In the N-terminal section; belongs to the bacterial solute-binding protein 3 family.</text>
</comment>
<feature type="compositionally biased region" description="Low complexity" evidence="7">
    <location>
        <begin position="461"/>
        <end position="470"/>
    </location>
</feature>
<comment type="caution">
    <text evidence="9">The sequence shown here is derived from an EMBL/GenBank/DDBJ whole genome shotgun (WGS) entry which is preliminary data.</text>
</comment>
<reference evidence="9 10" key="1">
    <citation type="journal article" date="2016" name="BMC Genomics">
        <title>Combined genomic and structural analyses of a cultured magnetotactic bacterium reveals its niche adaptation to a dynamic environment.</title>
        <authorList>
            <person name="Araujo A.C."/>
            <person name="Morillo V."/>
            <person name="Cypriano J."/>
            <person name="Teixeira L.C."/>
            <person name="Leao P."/>
            <person name="Lyra S."/>
            <person name="Almeida L.G."/>
            <person name="Bazylinski D.A."/>
            <person name="Vasconcellos A.T."/>
            <person name="Abreu F."/>
            <person name="Lins U."/>
        </authorList>
    </citation>
    <scope>NUCLEOTIDE SEQUENCE [LARGE SCALE GENOMIC DNA]</scope>
    <source>
        <strain evidence="9 10">IT-1</strain>
    </source>
</reference>
<dbReference type="Gene3D" id="1.10.530.10">
    <property type="match status" value="1"/>
</dbReference>